<comment type="catalytic activity">
    <reaction evidence="5">
        <text>3'-dephospho-CoA + ATP = ADP + CoA + H(+)</text>
        <dbReference type="Rhea" id="RHEA:18245"/>
        <dbReference type="ChEBI" id="CHEBI:15378"/>
        <dbReference type="ChEBI" id="CHEBI:30616"/>
        <dbReference type="ChEBI" id="CHEBI:57287"/>
        <dbReference type="ChEBI" id="CHEBI:57328"/>
        <dbReference type="ChEBI" id="CHEBI:456216"/>
        <dbReference type="EC" id="2.7.1.24"/>
    </reaction>
</comment>
<proteinExistence type="inferred from homology"/>
<dbReference type="AlphaFoldDB" id="A0A0U1NK98"/>
<dbReference type="SUPFAM" id="SSF52540">
    <property type="entry name" value="P-loop containing nucleoside triphosphate hydrolases"/>
    <property type="match status" value="1"/>
</dbReference>
<dbReference type="UniPathway" id="UPA00241">
    <property type="reaction ID" value="UER00356"/>
</dbReference>
<dbReference type="GO" id="GO:0015937">
    <property type="term" value="P:coenzyme A biosynthetic process"/>
    <property type="evidence" value="ECO:0007669"/>
    <property type="project" value="UniProtKB-UniRule"/>
</dbReference>
<dbReference type="InterPro" id="IPR027417">
    <property type="entry name" value="P-loop_NTPase"/>
</dbReference>
<comment type="pathway">
    <text evidence="5">Cofactor biosynthesis; coenzyme A biosynthesis; CoA from (R)-pantothenate: step 5/5.</text>
</comment>
<dbReference type="InterPro" id="IPR001977">
    <property type="entry name" value="Depp_CoAkinase"/>
</dbReference>
<dbReference type="Pfam" id="PF01121">
    <property type="entry name" value="CoaE"/>
    <property type="match status" value="1"/>
</dbReference>
<evidence type="ECO:0000256" key="2">
    <source>
        <dbReference type="ARBA" id="ARBA00022741"/>
    </source>
</evidence>
<sequence>MTFVIGLTGSIGMGKSTTAKMFAKRYIPVWDADAAVHRIYQSGGGELATAFPQAVKNGMIERDLLRKIIHQDQTALAKIEAIIHPQVAADRARFIQTSKSEIVLVDVPLLFETGADDSVDAIVVVSAPNDVQRDRVLARDGMTETLFDTILSKQMPDAEKRAKADYVIETTSLDAAEAAVDAILAKIKRELSDA</sequence>
<dbReference type="NCBIfam" id="TIGR00152">
    <property type="entry name" value="dephospho-CoA kinase"/>
    <property type="match status" value="1"/>
</dbReference>
<evidence type="ECO:0000256" key="6">
    <source>
        <dbReference type="NCBIfam" id="TIGR00152"/>
    </source>
</evidence>
<keyword evidence="5 7" id="KW-0418">Kinase</keyword>
<feature type="binding site" evidence="5">
    <location>
        <begin position="12"/>
        <end position="17"/>
    </location>
    <ligand>
        <name>ATP</name>
        <dbReference type="ChEBI" id="CHEBI:30616"/>
    </ligand>
</feature>
<dbReference type="OrthoDB" id="9812943at2"/>
<dbReference type="EC" id="2.7.1.24" evidence="5 6"/>
<keyword evidence="2 5" id="KW-0547">Nucleotide-binding</keyword>
<evidence type="ECO:0000256" key="3">
    <source>
        <dbReference type="ARBA" id="ARBA00022840"/>
    </source>
</evidence>
<dbReference type="Proteomes" id="UP000048949">
    <property type="component" value="Unassembled WGS sequence"/>
</dbReference>
<dbReference type="STRING" id="282199.GCA_001049735_01204"/>
<evidence type="ECO:0000256" key="5">
    <source>
        <dbReference type="HAMAP-Rule" id="MF_00376"/>
    </source>
</evidence>
<keyword evidence="5" id="KW-0963">Cytoplasm</keyword>
<dbReference type="GO" id="GO:0005524">
    <property type="term" value="F:ATP binding"/>
    <property type="evidence" value="ECO:0007669"/>
    <property type="project" value="UniProtKB-UniRule"/>
</dbReference>
<evidence type="ECO:0000256" key="1">
    <source>
        <dbReference type="ARBA" id="ARBA00009018"/>
    </source>
</evidence>
<evidence type="ECO:0000256" key="4">
    <source>
        <dbReference type="ARBA" id="ARBA00022993"/>
    </source>
</evidence>
<dbReference type="Gene3D" id="3.40.50.300">
    <property type="entry name" value="P-loop containing nucleotide triphosphate hydrolases"/>
    <property type="match status" value="1"/>
</dbReference>
<dbReference type="CDD" id="cd02022">
    <property type="entry name" value="DPCK"/>
    <property type="match status" value="1"/>
</dbReference>
<protein>
    <recommendedName>
        <fullName evidence="5 6">Dephospho-CoA kinase</fullName>
        <ecNumber evidence="5 6">2.7.1.24</ecNumber>
    </recommendedName>
    <alternativeName>
        <fullName evidence="5">Dephosphocoenzyme A kinase</fullName>
    </alternativeName>
</protein>
<gene>
    <name evidence="5 7" type="primary">coaE</name>
    <name evidence="7" type="ORF">NIG5292_01205</name>
</gene>
<dbReference type="PROSITE" id="PS51219">
    <property type="entry name" value="DPCK"/>
    <property type="match status" value="1"/>
</dbReference>
<dbReference type="RefSeq" id="WP_048598563.1">
    <property type="nucleotide sequence ID" value="NZ_CBFHGK010000002.1"/>
</dbReference>
<organism evidence="7 8">
    <name type="scientific">Nereida ignava</name>
    <dbReference type="NCBI Taxonomy" id="282199"/>
    <lineage>
        <taxon>Bacteria</taxon>
        <taxon>Pseudomonadati</taxon>
        <taxon>Pseudomonadota</taxon>
        <taxon>Alphaproteobacteria</taxon>
        <taxon>Rhodobacterales</taxon>
        <taxon>Roseobacteraceae</taxon>
        <taxon>Nereida</taxon>
    </lineage>
</organism>
<accession>A0A0U1NK98</accession>
<keyword evidence="4 5" id="KW-0173">Coenzyme A biosynthesis</keyword>
<dbReference type="EMBL" id="CVQV01000005">
    <property type="protein sequence ID" value="CRK75162.1"/>
    <property type="molecule type" value="Genomic_DNA"/>
</dbReference>
<comment type="function">
    <text evidence="5">Catalyzes the phosphorylation of the 3'-hydroxyl group of dephosphocoenzyme A to form coenzyme A.</text>
</comment>
<dbReference type="GO" id="GO:0004140">
    <property type="term" value="F:dephospho-CoA kinase activity"/>
    <property type="evidence" value="ECO:0007669"/>
    <property type="project" value="UniProtKB-UniRule"/>
</dbReference>
<name>A0A0U1NK98_9RHOB</name>
<dbReference type="PANTHER" id="PTHR10695">
    <property type="entry name" value="DEPHOSPHO-COA KINASE-RELATED"/>
    <property type="match status" value="1"/>
</dbReference>
<keyword evidence="8" id="KW-1185">Reference proteome</keyword>
<comment type="similarity">
    <text evidence="1 5">Belongs to the CoaE family.</text>
</comment>
<comment type="subcellular location">
    <subcellularLocation>
        <location evidence="5">Cytoplasm</location>
    </subcellularLocation>
</comment>
<reference evidence="7 8" key="1">
    <citation type="submission" date="2015-04" db="EMBL/GenBank/DDBJ databases">
        <authorList>
            <person name="Syromyatnikov M.Y."/>
            <person name="Popov V.N."/>
        </authorList>
    </citation>
    <scope>NUCLEOTIDE SEQUENCE [LARGE SCALE GENOMIC DNA]</scope>
    <source>
        <strain evidence="7 8">CECT 5292</strain>
    </source>
</reference>
<keyword evidence="5 7" id="KW-0808">Transferase</keyword>
<evidence type="ECO:0000313" key="7">
    <source>
        <dbReference type="EMBL" id="CRK75162.1"/>
    </source>
</evidence>
<dbReference type="PANTHER" id="PTHR10695:SF46">
    <property type="entry name" value="BIFUNCTIONAL COENZYME A SYNTHASE-RELATED"/>
    <property type="match status" value="1"/>
</dbReference>
<evidence type="ECO:0000313" key="8">
    <source>
        <dbReference type="Proteomes" id="UP000048949"/>
    </source>
</evidence>
<dbReference type="GO" id="GO:0005737">
    <property type="term" value="C:cytoplasm"/>
    <property type="evidence" value="ECO:0007669"/>
    <property type="project" value="UniProtKB-SubCell"/>
</dbReference>
<keyword evidence="3 5" id="KW-0067">ATP-binding</keyword>
<dbReference type="HAMAP" id="MF_00376">
    <property type="entry name" value="Dephospho_CoA_kinase"/>
    <property type="match status" value="1"/>
</dbReference>